<dbReference type="InterPro" id="IPR003811">
    <property type="entry name" value="G3P_acylTferase_PlsY"/>
</dbReference>
<evidence type="ECO:0000256" key="10">
    <source>
        <dbReference type="SAM" id="Phobius"/>
    </source>
</evidence>
<evidence type="ECO:0000256" key="1">
    <source>
        <dbReference type="ARBA" id="ARBA00022475"/>
    </source>
</evidence>
<proteinExistence type="inferred from homology"/>
<protein>
    <submittedName>
        <fullName evidence="11">Uncharacterized protein</fullName>
    </submittedName>
</protein>
<dbReference type="AlphaFoldDB" id="X1RF83"/>
<dbReference type="GO" id="GO:0008654">
    <property type="term" value="P:phospholipid biosynthetic process"/>
    <property type="evidence" value="ECO:0007669"/>
    <property type="project" value="UniProtKB-KW"/>
</dbReference>
<feature type="transmembrane region" description="Helical" evidence="10">
    <location>
        <begin position="50"/>
        <end position="76"/>
    </location>
</feature>
<evidence type="ECO:0000256" key="2">
    <source>
        <dbReference type="ARBA" id="ARBA00022516"/>
    </source>
</evidence>
<sequence length="199" mass="20982">MIIKEIFAIIIGYLLGSIPSAYIAARLATGKDIRQMGGGNVGGLNVHREVGAWPAFAVGIVDLSKGAAAVAIAYWLLDLSPVFVLLAGLAAVIGHNWMVWLKFSGGKGMGATIGALAVLLPVYGYWPGLLIFFGIILIPYVITHNIALSMCIALVCLPFITWLGMNSGIGTIMAVILGLVIGVKFLPTARSSWVEAESK</sequence>
<dbReference type="EMBL" id="BARW01001625">
    <property type="protein sequence ID" value="GAI61810.1"/>
    <property type="molecule type" value="Genomic_DNA"/>
</dbReference>
<keyword evidence="6" id="KW-0443">Lipid metabolism</keyword>
<evidence type="ECO:0000256" key="8">
    <source>
        <dbReference type="ARBA" id="ARBA00023209"/>
    </source>
</evidence>
<evidence type="ECO:0000313" key="11">
    <source>
        <dbReference type="EMBL" id="GAI61810.1"/>
    </source>
</evidence>
<keyword evidence="2" id="KW-0444">Lipid biosynthesis</keyword>
<keyword evidence="8" id="KW-0594">Phospholipid biosynthesis</keyword>
<feature type="transmembrane region" description="Helical" evidence="10">
    <location>
        <begin position="172"/>
        <end position="189"/>
    </location>
</feature>
<keyword evidence="9" id="KW-1208">Phospholipid metabolism</keyword>
<evidence type="ECO:0000256" key="5">
    <source>
        <dbReference type="ARBA" id="ARBA00022989"/>
    </source>
</evidence>
<evidence type="ECO:0000256" key="6">
    <source>
        <dbReference type="ARBA" id="ARBA00023098"/>
    </source>
</evidence>
<comment type="caution">
    <text evidence="11">The sequence shown here is derived from an EMBL/GenBank/DDBJ whole genome shotgun (WGS) entry which is preliminary data.</text>
</comment>
<keyword evidence="1" id="KW-1003">Cell membrane</keyword>
<feature type="transmembrane region" description="Helical" evidence="10">
    <location>
        <begin position="82"/>
        <end position="101"/>
    </location>
</feature>
<dbReference type="Pfam" id="PF02660">
    <property type="entry name" value="G3P_acyltransf"/>
    <property type="match status" value="1"/>
</dbReference>
<gene>
    <name evidence="11" type="ORF">S12H4_05036</name>
</gene>
<dbReference type="GO" id="GO:0005886">
    <property type="term" value="C:plasma membrane"/>
    <property type="evidence" value="ECO:0007669"/>
    <property type="project" value="InterPro"/>
</dbReference>
<dbReference type="GO" id="GO:0043772">
    <property type="term" value="F:acyl-phosphate glycerol-3-phosphate acyltransferase activity"/>
    <property type="evidence" value="ECO:0007669"/>
    <property type="project" value="InterPro"/>
</dbReference>
<dbReference type="PANTHER" id="PTHR30309:SF0">
    <property type="entry name" value="GLYCEROL-3-PHOSPHATE ACYLTRANSFERASE-RELATED"/>
    <property type="match status" value="1"/>
</dbReference>
<dbReference type="SMART" id="SM01207">
    <property type="entry name" value="G3P_acyltransf"/>
    <property type="match status" value="1"/>
</dbReference>
<keyword evidence="3" id="KW-0808">Transferase</keyword>
<dbReference type="PANTHER" id="PTHR30309">
    <property type="entry name" value="INNER MEMBRANE PROTEIN YGIH"/>
    <property type="match status" value="1"/>
</dbReference>
<feature type="non-terminal residue" evidence="11">
    <location>
        <position position="199"/>
    </location>
</feature>
<feature type="transmembrane region" description="Helical" evidence="10">
    <location>
        <begin position="113"/>
        <end position="140"/>
    </location>
</feature>
<feature type="transmembrane region" description="Helical" evidence="10">
    <location>
        <begin position="6"/>
        <end position="29"/>
    </location>
</feature>
<evidence type="ECO:0000256" key="4">
    <source>
        <dbReference type="ARBA" id="ARBA00022692"/>
    </source>
</evidence>
<evidence type="ECO:0000256" key="7">
    <source>
        <dbReference type="ARBA" id="ARBA00023136"/>
    </source>
</evidence>
<dbReference type="HAMAP" id="MF_01043">
    <property type="entry name" value="PlsY"/>
    <property type="match status" value="1"/>
</dbReference>
<keyword evidence="4 10" id="KW-0812">Transmembrane</keyword>
<accession>X1RF83</accession>
<reference evidence="11" key="1">
    <citation type="journal article" date="2014" name="Front. Microbiol.">
        <title>High frequency of phylogenetically diverse reductive dehalogenase-homologous genes in deep subseafloor sedimentary metagenomes.</title>
        <authorList>
            <person name="Kawai M."/>
            <person name="Futagami T."/>
            <person name="Toyoda A."/>
            <person name="Takaki Y."/>
            <person name="Nishi S."/>
            <person name="Hori S."/>
            <person name="Arai W."/>
            <person name="Tsubouchi T."/>
            <person name="Morono Y."/>
            <person name="Uchiyama I."/>
            <person name="Ito T."/>
            <person name="Fujiyama A."/>
            <person name="Inagaki F."/>
            <person name="Takami H."/>
        </authorList>
    </citation>
    <scope>NUCLEOTIDE SEQUENCE</scope>
    <source>
        <strain evidence="11">Expedition CK06-06</strain>
    </source>
</reference>
<evidence type="ECO:0000256" key="9">
    <source>
        <dbReference type="ARBA" id="ARBA00023264"/>
    </source>
</evidence>
<name>X1RF83_9ZZZZ</name>
<keyword evidence="5 10" id="KW-1133">Transmembrane helix</keyword>
<organism evidence="11">
    <name type="scientific">marine sediment metagenome</name>
    <dbReference type="NCBI Taxonomy" id="412755"/>
    <lineage>
        <taxon>unclassified sequences</taxon>
        <taxon>metagenomes</taxon>
        <taxon>ecological metagenomes</taxon>
    </lineage>
</organism>
<feature type="transmembrane region" description="Helical" evidence="10">
    <location>
        <begin position="146"/>
        <end position="165"/>
    </location>
</feature>
<keyword evidence="7 10" id="KW-0472">Membrane</keyword>
<evidence type="ECO:0000256" key="3">
    <source>
        <dbReference type="ARBA" id="ARBA00022679"/>
    </source>
</evidence>